<evidence type="ECO:0000313" key="2">
    <source>
        <dbReference type="Proteomes" id="UP000823749"/>
    </source>
</evidence>
<dbReference type="AlphaFoldDB" id="A0AAV6K4U0"/>
<evidence type="ECO:0000313" key="1">
    <source>
        <dbReference type="EMBL" id="KAG5547492.1"/>
    </source>
</evidence>
<dbReference type="Proteomes" id="UP000823749">
    <property type="component" value="Chromosome 5"/>
</dbReference>
<gene>
    <name evidence="1" type="ORF">RHGRI_013247</name>
</gene>
<keyword evidence="2" id="KW-1185">Reference proteome</keyword>
<proteinExistence type="predicted"/>
<reference evidence="1" key="1">
    <citation type="submission" date="2020-08" db="EMBL/GenBank/DDBJ databases">
        <title>Plant Genome Project.</title>
        <authorList>
            <person name="Zhang R.-G."/>
        </authorList>
    </citation>
    <scope>NUCLEOTIDE SEQUENCE</scope>
    <source>
        <strain evidence="1">WSP0</strain>
        <tissue evidence="1">Leaf</tissue>
    </source>
</reference>
<comment type="caution">
    <text evidence="1">The sequence shown here is derived from an EMBL/GenBank/DDBJ whole genome shotgun (WGS) entry which is preliminary data.</text>
</comment>
<organism evidence="1 2">
    <name type="scientific">Rhododendron griersonianum</name>
    <dbReference type="NCBI Taxonomy" id="479676"/>
    <lineage>
        <taxon>Eukaryota</taxon>
        <taxon>Viridiplantae</taxon>
        <taxon>Streptophyta</taxon>
        <taxon>Embryophyta</taxon>
        <taxon>Tracheophyta</taxon>
        <taxon>Spermatophyta</taxon>
        <taxon>Magnoliopsida</taxon>
        <taxon>eudicotyledons</taxon>
        <taxon>Gunneridae</taxon>
        <taxon>Pentapetalae</taxon>
        <taxon>asterids</taxon>
        <taxon>Ericales</taxon>
        <taxon>Ericaceae</taxon>
        <taxon>Ericoideae</taxon>
        <taxon>Rhodoreae</taxon>
        <taxon>Rhododendron</taxon>
    </lineage>
</organism>
<dbReference type="PANTHER" id="PTHR36055">
    <property type="entry name" value="C2H2-LIKE ZINC FINGER PROTEIN"/>
    <property type="match status" value="1"/>
</dbReference>
<dbReference type="EMBL" id="JACTNZ010000005">
    <property type="protein sequence ID" value="KAG5547492.1"/>
    <property type="molecule type" value="Genomic_DNA"/>
</dbReference>
<name>A0AAV6K4U0_9ERIC</name>
<protein>
    <submittedName>
        <fullName evidence="1">Uncharacterized protein</fullName>
    </submittedName>
</protein>
<dbReference type="PANTHER" id="PTHR36055:SF1">
    <property type="entry name" value="C2H2-LIKE ZINC FINGER PROTEIN"/>
    <property type="match status" value="1"/>
</dbReference>
<sequence>MENEGKSLKSILLTEDVAKMDQLTSEVMIGFIPVPLGYCTSQWQDDDLIEAQEHCSREHAILKPTEIYSVHGGSQSTVELRRPVSWHEARGPLPVQNGKEDIITGGKDHGRMVPSETCLRSCASGDNEADSHPPVDKSAPAEGLLFSSNAAKTFLAWSMVIILSFSPSMPCL</sequence>
<accession>A0AAV6K4U0</accession>